<evidence type="ECO:0000256" key="7">
    <source>
        <dbReference type="ARBA" id="ARBA00023136"/>
    </source>
</evidence>
<dbReference type="Proteomes" id="UP001590951">
    <property type="component" value="Unassembled WGS sequence"/>
</dbReference>
<evidence type="ECO:0000256" key="3">
    <source>
        <dbReference type="ARBA" id="ARBA00004370"/>
    </source>
</evidence>
<comment type="similarity">
    <text evidence="4">Belongs to the putative lipase ROG1 family.</text>
</comment>
<dbReference type="Pfam" id="PF05057">
    <property type="entry name" value="DUF676"/>
    <property type="match status" value="1"/>
</dbReference>
<feature type="region of interest" description="Disordered" evidence="8">
    <location>
        <begin position="1"/>
        <end position="32"/>
    </location>
</feature>
<evidence type="ECO:0000256" key="5">
    <source>
        <dbReference type="ARBA" id="ARBA00022824"/>
    </source>
</evidence>
<dbReference type="InterPro" id="IPR007751">
    <property type="entry name" value="DUF676_lipase-like"/>
</dbReference>
<keyword evidence="7" id="KW-0472">Membrane</keyword>
<dbReference type="InterPro" id="IPR052374">
    <property type="entry name" value="SERAC1"/>
</dbReference>
<dbReference type="InterPro" id="IPR029058">
    <property type="entry name" value="AB_hydrolase_fold"/>
</dbReference>
<keyword evidence="11" id="KW-1185">Reference proteome</keyword>
<dbReference type="Gene3D" id="3.40.50.1820">
    <property type="entry name" value="alpha/beta hydrolase"/>
    <property type="match status" value="1"/>
</dbReference>
<organism evidence="10 11">
    <name type="scientific">Lepraria finkii</name>
    <dbReference type="NCBI Taxonomy" id="1340010"/>
    <lineage>
        <taxon>Eukaryota</taxon>
        <taxon>Fungi</taxon>
        <taxon>Dikarya</taxon>
        <taxon>Ascomycota</taxon>
        <taxon>Pezizomycotina</taxon>
        <taxon>Lecanoromycetes</taxon>
        <taxon>OSLEUM clade</taxon>
        <taxon>Lecanoromycetidae</taxon>
        <taxon>Lecanorales</taxon>
        <taxon>Lecanorineae</taxon>
        <taxon>Stereocaulaceae</taxon>
        <taxon>Lepraria</taxon>
    </lineage>
</organism>
<evidence type="ECO:0000256" key="2">
    <source>
        <dbReference type="ARBA" id="ARBA00004240"/>
    </source>
</evidence>
<feature type="region of interest" description="Disordered" evidence="8">
    <location>
        <begin position="307"/>
        <end position="386"/>
    </location>
</feature>
<dbReference type="PANTHER" id="PTHR48182:SF2">
    <property type="entry name" value="PROTEIN SERAC1"/>
    <property type="match status" value="1"/>
</dbReference>
<dbReference type="EMBL" id="JBHFEH010000009">
    <property type="protein sequence ID" value="KAL2056045.1"/>
    <property type="molecule type" value="Genomic_DNA"/>
</dbReference>
<dbReference type="PANTHER" id="PTHR48182">
    <property type="entry name" value="PROTEIN SERAC1"/>
    <property type="match status" value="1"/>
</dbReference>
<evidence type="ECO:0000256" key="1">
    <source>
        <dbReference type="ARBA" id="ARBA00004173"/>
    </source>
</evidence>
<name>A0ABR4BDX3_9LECA</name>
<evidence type="ECO:0000313" key="10">
    <source>
        <dbReference type="EMBL" id="KAL2056045.1"/>
    </source>
</evidence>
<protein>
    <recommendedName>
        <fullName evidence="9">DUF676 domain-containing protein</fullName>
    </recommendedName>
</protein>
<feature type="compositionally biased region" description="Polar residues" evidence="8">
    <location>
        <begin position="16"/>
        <end position="25"/>
    </location>
</feature>
<accession>A0ABR4BDX3</accession>
<evidence type="ECO:0000256" key="6">
    <source>
        <dbReference type="ARBA" id="ARBA00023128"/>
    </source>
</evidence>
<evidence type="ECO:0000313" key="11">
    <source>
        <dbReference type="Proteomes" id="UP001590951"/>
    </source>
</evidence>
<sequence length="386" mass="42742">MSAIMRRLWPSRSVAEPQSTTQTMTKTDRPPPVSTLGLRIANPSQINAAIDIVFIHGLTGGRESTWTAKGAATCWPELLLPNDLPEARIIIYGYDADVVNFWSMASQNTVGDHGQKFVTSLANLRDSTDTSTRPLVFVAHSMGGIVCQDALLKSRGSADQHTQRILQQTQGIVFMGTPHCGSGLAEWAVVGSKFLQYFRRVNQGTLEILQQKSEVMGRIRQDFHTMLRGRDRNKEKEIAIICFYEELPVRAIGEIVPKDSATLDRYTSIGIHANHIDMSKFMSDQDPDYRNVLSELQRFIESIPHRPKEASRFASSGFSETGGNSHNETHYQGQSAKEHGQSTVHGDSSSTRPTRSINTFSGTFNSGGGKMFQGNRFDSKGGPMNF</sequence>
<reference evidence="10 11" key="1">
    <citation type="submission" date="2024-09" db="EMBL/GenBank/DDBJ databases">
        <title>Rethinking Asexuality: The Enigmatic Case of Functional Sexual Genes in Lepraria (Stereocaulaceae).</title>
        <authorList>
            <person name="Doellman M."/>
            <person name="Sun Y."/>
            <person name="Barcenas-Pena A."/>
            <person name="Lumbsch H.T."/>
            <person name="Grewe F."/>
        </authorList>
    </citation>
    <scope>NUCLEOTIDE SEQUENCE [LARGE SCALE GENOMIC DNA]</scope>
    <source>
        <strain evidence="10 11">Grewe 0041</strain>
    </source>
</reference>
<keyword evidence="6" id="KW-0496">Mitochondrion</keyword>
<comment type="caution">
    <text evidence="10">The sequence shown here is derived from an EMBL/GenBank/DDBJ whole genome shotgun (WGS) entry which is preliminary data.</text>
</comment>
<evidence type="ECO:0000256" key="4">
    <source>
        <dbReference type="ARBA" id="ARBA00007920"/>
    </source>
</evidence>
<feature type="compositionally biased region" description="Polar residues" evidence="8">
    <location>
        <begin position="313"/>
        <end position="364"/>
    </location>
</feature>
<evidence type="ECO:0000256" key="8">
    <source>
        <dbReference type="SAM" id="MobiDB-lite"/>
    </source>
</evidence>
<feature type="domain" description="DUF676" evidence="9">
    <location>
        <begin position="52"/>
        <end position="200"/>
    </location>
</feature>
<dbReference type="SUPFAM" id="SSF53474">
    <property type="entry name" value="alpha/beta-Hydrolases"/>
    <property type="match status" value="1"/>
</dbReference>
<gene>
    <name evidence="10" type="ORF">ABVK25_003687</name>
</gene>
<proteinExistence type="inferred from homology"/>
<keyword evidence="5" id="KW-0256">Endoplasmic reticulum</keyword>
<evidence type="ECO:0000259" key="9">
    <source>
        <dbReference type="Pfam" id="PF05057"/>
    </source>
</evidence>
<comment type="subcellular location">
    <subcellularLocation>
        <location evidence="2">Endoplasmic reticulum</location>
    </subcellularLocation>
    <subcellularLocation>
        <location evidence="3">Membrane</location>
    </subcellularLocation>
    <subcellularLocation>
        <location evidence="1">Mitochondrion</location>
    </subcellularLocation>
</comment>